<reference evidence="2 3" key="1">
    <citation type="submission" date="2019-05" db="EMBL/GenBank/DDBJ databases">
        <title>Emergence of the Ug99 lineage of the wheat stem rust pathogen through somatic hybridization.</title>
        <authorList>
            <person name="Li F."/>
            <person name="Upadhyaya N.M."/>
            <person name="Sperschneider J."/>
            <person name="Matny O."/>
            <person name="Nguyen-Phuc H."/>
            <person name="Mago R."/>
            <person name="Raley C."/>
            <person name="Miller M.E."/>
            <person name="Silverstein K.A.T."/>
            <person name="Henningsen E."/>
            <person name="Hirsch C.D."/>
            <person name="Visser B."/>
            <person name="Pretorius Z.A."/>
            <person name="Steffenson B.J."/>
            <person name="Schwessinger B."/>
            <person name="Dodds P.N."/>
            <person name="Figueroa M."/>
        </authorList>
    </citation>
    <scope>NUCLEOTIDE SEQUENCE [LARGE SCALE GENOMIC DNA]</scope>
    <source>
        <strain evidence="2">21-0</strain>
    </source>
</reference>
<gene>
    <name evidence="2" type="ORF">PGT21_020926</name>
</gene>
<evidence type="ECO:0000313" key="3">
    <source>
        <dbReference type="Proteomes" id="UP000324748"/>
    </source>
</evidence>
<feature type="region of interest" description="Disordered" evidence="1">
    <location>
        <begin position="53"/>
        <end position="130"/>
    </location>
</feature>
<dbReference type="EMBL" id="VSWC01000040">
    <property type="protein sequence ID" value="KAA1105821.1"/>
    <property type="molecule type" value="Genomic_DNA"/>
</dbReference>
<dbReference type="AlphaFoldDB" id="A0A5B0PY16"/>
<comment type="caution">
    <text evidence="2">The sequence shown here is derived from an EMBL/GenBank/DDBJ whole genome shotgun (WGS) entry which is preliminary data.</text>
</comment>
<keyword evidence="3" id="KW-1185">Reference proteome</keyword>
<dbReference type="Proteomes" id="UP000324748">
    <property type="component" value="Unassembled WGS sequence"/>
</dbReference>
<accession>A0A5B0PY16</accession>
<name>A0A5B0PY16_PUCGR</name>
<protein>
    <submittedName>
        <fullName evidence="2">Uncharacterized protein</fullName>
    </submittedName>
</protein>
<evidence type="ECO:0000313" key="2">
    <source>
        <dbReference type="EMBL" id="KAA1105821.1"/>
    </source>
</evidence>
<organism evidence="2 3">
    <name type="scientific">Puccinia graminis f. sp. tritici</name>
    <dbReference type="NCBI Taxonomy" id="56615"/>
    <lineage>
        <taxon>Eukaryota</taxon>
        <taxon>Fungi</taxon>
        <taxon>Dikarya</taxon>
        <taxon>Basidiomycota</taxon>
        <taxon>Pucciniomycotina</taxon>
        <taxon>Pucciniomycetes</taxon>
        <taxon>Pucciniales</taxon>
        <taxon>Pucciniaceae</taxon>
        <taxon>Puccinia</taxon>
    </lineage>
</organism>
<proteinExistence type="predicted"/>
<evidence type="ECO:0000256" key="1">
    <source>
        <dbReference type="SAM" id="MobiDB-lite"/>
    </source>
</evidence>
<sequence length="130" mass="13914">MVKGYPSRIPAIPWRISASPSGYPPGDTDLALDARAAAPPVAAAAAAYLSSAAASHHLPPRPTSPRCQPGTNRPATPPPPARSKPTGHPPRKALPAIRSRVRYIVAREERRQRPIHRRLRGTTTGPPPPR</sequence>